<feature type="chain" id="PRO_5022939954" evidence="7">
    <location>
        <begin position="20"/>
        <end position="251"/>
    </location>
</feature>
<dbReference type="GO" id="GO:0015689">
    <property type="term" value="P:molybdate ion transport"/>
    <property type="evidence" value="ECO:0007669"/>
    <property type="project" value="InterPro"/>
</dbReference>
<dbReference type="InterPro" id="IPR050682">
    <property type="entry name" value="ModA/WtpA"/>
</dbReference>
<evidence type="ECO:0000256" key="7">
    <source>
        <dbReference type="SAM" id="SignalP"/>
    </source>
</evidence>
<comment type="subunit">
    <text evidence="5">The complex is composed of two ATP-binding proteins (ModC), two transmembrane proteins (ModB) and a solute-binding protein (ModA).</text>
</comment>
<comment type="caution">
    <text evidence="8">The sequence shown here is derived from an EMBL/GenBank/DDBJ whole genome shotgun (WGS) entry which is preliminary data.</text>
</comment>
<keyword evidence="9" id="KW-1185">Reference proteome</keyword>
<feature type="binding site" evidence="6">
    <location>
        <position position="170"/>
    </location>
    <ligand>
        <name>molybdate</name>
        <dbReference type="ChEBI" id="CHEBI:36264"/>
    </ligand>
</feature>
<evidence type="ECO:0000256" key="1">
    <source>
        <dbReference type="ARBA" id="ARBA00009175"/>
    </source>
</evidence>
<feature type="signal peptide" evidence="7">
    <location>
        <begin position="1"/>
        <end position="19"/>
    </location>
</feature>
<dbReference type="SUPFAM" id="SSF53850">
    <property type="entry name" value="Periplasmic binding protein-like II"/>
    <property type="match status" value="1"/>
</dbReference>
<comment type="similarity">
    <text evidence="1">Belongs to the bacterial solute-binding protein ModA family.</text>
</comment>
<dbReference type="GO" id="GO:0030973">
    <property type="term" value="F:molybdate ion binding"/>
    <property type="evidence" value="ECO:0007669"/>
    <property type="project" value="TreeGrafter"/>
</dbReference>
<feature type="binding site" evidence="6">
    <location>
        <position position="30"/>
    </location>
    <ligand>
        <name>molybdate</name>
        <dbReference type="ChEBI" id="CHEBI:36264"/>
    </ligand>
</feature>
<dbReference type="PANTHER" id="PTHR30632:SF17">
    <property type="entry name" value="MOLYBDATE-BINDING PROTEIN MODA"/>
    <property type="match status" value="1"/>
</dbReference>
<evidence type="ECO:0000256" key="2">
    <source>
        <dbReference type="ARBA" id="ARBA00022505"/>
    </source>
</evidence>
<evidence type="ECO:0000256" key="3">
    <source>
        <dbReference type="ARBA" id="ARBA00022723"/>
    </source>
</evidence>
<sequence length="251" mass="26404">MLRLILLCLVLLSAPPAAAAERVTVFAAASLQESLDTVAERWTERSGQPVVISYAASSALARQIEQGAPADVFVSADLEWMDYLQARRLVDPATRVSLARNRLVVIAPAATGPAALALEAGELKAALGPQGRLALGETTSVPAGRYARQALEALGLWQVVADRRAEADNVRAAMAFVARGEAPLGIVYATDALAEPKVRVVADIPATSHAAIVYPAARMAAARAARADAFLRFLSGPEARAVFERAGFDPP</sequence>
<dbReference type="PANTHER" id="PTHR30632">
    <property type="entry name" value="MOLYBDATE-BINDING PERIPLASMIC PROTEIN"/>
    <property type="match status" value="1"/>
</dbReference>
<gene>
    <name evidence="8" type="primary">modA</name>
    <name evidence="8" type="ORF">E1B00_05720</name>
</gene>
<evidence type="ECO:0000256" key="6">
    <source>
        <dbReference type="PIRSR" id="PIRSR004846-1"/>
    </source>
</evidence>
<dbReference type="FunFam" id="3.40.190.10:FF:000035">
    <property type="entry name" value="Molybdate ABC transporter substrate-binding protein"/>
    <property type="match status" value="1"/>
</dbReference>
<keyword evidence="3 6" id="KW-0479">Metal-binding</keyword>
<dbReference type="RefSeq" id="WP_139446513.1">
    <property type="nucleotide sequence ID" value="NZ_SMDR01000001.1"/>
</dbReference>
<protein>
    <submittedName>
        <fullName evidence="8">Molybdate ABC transporter substrate-binding protein</fullName>
    </submittedName>
</protein>
<feature type="binding site" evidence="6">
    <location>
        <position position="57"/>
    </location>
    <ligand>
        <name>molybdate</name>
        <dbReference type="ChEBI" id="CHEBI:36264"/>
    </ligand>
</feature>
<dbReference type="OrthoDB" id="9785015at2"/>
<feature type="binding site" evidence="6">
    <location>
        <position position="188"/>
    </location>
    <ligand>
        <name>molybdate</name>
        <dbReference type="ChEBI" id="CHEBI:36264"/>
    </ligand>
</feature>
<dbReference type="EMBL" id="SMDR01000001">
    <property type="protein sequence ID" value="TNJ35254.1"/>
    <property type="molecule type" value="Genomic_DNA"/>
</dbReference>
<dbReference type="PIRSF" id="PIRSF004846">
    <property type="entry name" value="ModA"/>
    <property type="match status" value="1"/>
</dbReference>
<name>A0A5C4RW42_9GAMM</name>
<dbReference type="GO" id="GO:1901359">
    <property type="term" value="F:tungstate binding"/>
    <property type="evidence" value="ECO:0007669"/>
    <property type="project" value="UniProtKB-ARBA"/>
</dbReference>
<dbReference type="GO" id="GO:0046872">
    <property type="term" value="F:metal ion binding"/>
    <property type="evidence" value="ECO:0007669"/>
    <property type="project" value="UniProtKB-KW"/>
</dbReference>
<dbReference type="InterPro" id="IPR005950">
    <property type="entry name" value="ModA"/>
</dbReference>
<keyword evidence="2 6" id="KW-0500">Molybdenum</keyword>
<evidence type="ECO:0000256" key="5">
    <source>
        <dbReference type="ARBA" id="ARBA00062515"/>
    </source>
</evidence>
<feature type="binding site" evidence="6">
    <location>
        <position position="143"/>
    </location>
    <ligand>
        <name>molybdate</name>
        <dbReference type="ChEBI" id="CHEBI:36264"/>
    </ligand>
</feature>
<dbReference type="Proteomes" id="UP000305760">
    <property type="component" value="Unassembled WGS sequence"/>
</dbReference>
<proteinExistence type="inferred from homology"/>
<dbReference type="NCBIfam" id="TIGR01256">
    <property type="entry name" value="modA"/>
    <property type="match status" value="1"/>
</dbReference>
<accession>A0A5C4RW42</accession>
<dbReference type="Pfam" id="PF13531">
    <property type="entry name" value="SBP_bac_11"/>
    <property type="match status" value="1"/>
</dbReference>
<evidence type="ECO:0000256" key="4">
    <source>
        <dbReference type="ARBA" id="ARBA00022729"/>
    </source>
</evidence>
<evidence type="ECO:0000313" key="8">
    <source>
        <dbReference type="EMBL" id="TNJ35254.1"/>
    </source>
</evidence>
<reference evidence="8 9" key="1">
    <citation type="submission" date="2019-03" db="EMBL/GenBank/DDBJ databases">
        <title>Arenimonas daejeonensis sp. nov., isolated from compost.</title>
        <authorList>
            <person name="Jeon C.O."/>
        </authorList>
    </citation>
    <scope>NUCLEOTIDE SEQUENCE [LARGE SCALE GENOMIC DNA]</scope>
    <source>
        <strain evidence="8 9">R29</strain>
    </source>
</reference>
<organism evidence="8 9">
    <name type="scientific">Arenimonas terrae</name>
    <dbReference type="NCBI Taxonomy" id="2546226"/>
    <lineage>
        <taxon>Bacteria</taxon>
        <taxon>Pseudomonadati</taxon>
        <taxon>Pseudomonadota</taxon>
        <taxon>Gammaproteobacteria</taxon>
        <taxon>Lysobacterales</taxon>
        <taxon>Lysobacteraceae</taxon>
        <taxon>Arenimonas</taxon>
    </lineage>
</organism>
<evidence type="ECO:0000313" key="9">
    <source>
        <dbReference type="Proteomes" id="UP000305760"/>
    </source>
</evidence>
<dbReference type="GO" id="GO:0030288">
    <property type="term" value="C:outer membrane-bounded periplasmic space"/>
    <property type="evidence" value="ECO:0007669"/>
    <property type="project" value="TreeGrafter"/>
</dbReference>
<keyword evidence="4 7" id="KW-0732">Signal</keyword>
<dbReference type="Gene3D" id="3.40.190.10">
    <property type="entry name" value="Periplasmic binding protein-like II"/>
    <property type="match status" value="2"/>
</dbReference>
<dbReference type="AlphaFoldDB" id="A0A5C4RW42"/>